<dbReference type="PANTHER" id="PTHR43903">
    <property type="entry name" value="NEUROLIGIN"/>
    <property type="match status" value="1"/>
</dbReference>
<protein>
    <submittedName>
        <fullName evidence="6">Carboxylesterase type B domain-containing protein</fullName>
    </submittedName>
</protein>
<proteinExistence type="inferred from homology"/>
<name>A0AAF3FMG7_9BILA</name>
<evidence type="ECO:0000256" key="2">
    <source>
        <dbReference type="ARBA" id="ARBA00022729"/>
    </source>
</evidence>
<comment type="similarity">
    <text evidence="1">Belongs to the type-B carboxylesterase/lipase family.</text>
</comment>
<dbReference type="SUPFAM" id="SSF53474">
    <property type="entry name" value="alpha/beta-Hydrolases"/>
    <property type="match status" value="1"/>
</dbReference>
<sequence length="617" mass="69868">MVTRWAGDFELRLLLRTFLSLLIYLFPSPVLSALRKTHPIELTINSGSIRGENLVISGNDYAIFKGVPYAAPPVGALRFAKPQPPAIWRGFMNATQYSAMCVQRTEGRPTDPERHTAHFSEDCLYLNIYAPTRYFNDTYPVIVFIHGGNFQTGGGNDYSQQAILENFVSRKILFVTFNYRLGPFGFLSTGEKEAPGNLGLHDQILALKWVKQNADVFGGDPDNVLLMGEGSGAASASILALSPIAEGLFHRILLLSGTAVSPGMVRDTAIKATEELDKKLQCRSFNSSELLDCWRKKMKEEILNADDHFFDDYDEFVPIVDGVGGVIPEAPELLATYRRKVPIMLGTTKDESSLRIVILNEKNVNFTALTTEVAERLADNLTTGYHQLQNHGLVANGCKQEYIWTKVDPSMDSEVLFNSTLRMFSHFWYDAPATRLAAEYAKAEQPVYLYSFDHISENFYHKRAFHGVDVIHLFNLEPRFLNRRKDMNWQLDQRVIEIFSELVANFARFGNPTPENSGFAFNWTQVEMEELNYLSITDTPTMEVGFRWSGHMFWNTYARTLDVVDIGNMKQIASLEKKLADFQLATWMLLCCSGFFFTILVGLACYCTRKESDEDEI</sequence>
<reference evidence="6" key="1">
    <citation type="submission" date="2024-02" db="UniProtKB">
        <authorList>
            <consortium name="WormBaseParasite"/>
        </authorList>
    </citation>
    <scope>IDENTIFICATION</scope>
</reference>
<evidence type="ECO:0000313" key="6">
    <source>
        <dbReference type="WBParaSite" id="MBELARI_LOCUS6911"/>
    </source>
</evidence>
<keyword evidence="3" id="KW-0812">Transmembrane</keyword>
<keyword evidence="2" id="KW-0732">Signal</keyword>
<dbReference type="InterPro" id="IPR019819">
    <property type="entry name" value="Carboxylesterase_B_CS"/>
</dbReference>
<keyword evidence="3" id="KW-1133">Transmembrane helix</keyword>
<dbReference type="PROSITE" id="PS00941">
    <property type="entry name" value="CARBOXYLESTERASE_B_2"/>
    <property type="match status" value="1"/>
</dbReference>
<keyword evidence="5" id="KW-1185">Reference proteome</keyword>
<dbReference type="AlphaFoldDB" id="A0AAF3FMG7"/>
<evidence type="ECO:0000256" key="3">
    <source>
        <dbReference type="SAM" id="Phobius"/>
    </source>
</evidence>
<evidence type="ECO:0000313" key="5">
    <source>
        <dbReference type="Proteomes" id="UP000887575"/>
    </source>
</evidence>
<keyword evidence="3" id="KW-0472">Membrane</keyword>
<dbReference type="InterPro" id="IPR002018">
    <property type="entry name" value="CarbesteraseB"/>
</dbReference>
<dbReference type="Pfam" id="PF00135">
    <property type="entry name" value="COesterase"/>
    <property type="match status" value="1"/>
</dbReference>
<evidence type="ECO:0000259" key="4">
    <source>
        <dbReference type="Pfam" id="PF00135"/>
    </source>
</evidence>
<dbReference type="WBParaSite" id="MBELARI_LOCUS6911">
    <property type="protein sequence ID" value="MBELARI_LOCUS6911"/>
    <property type="gene ID" value="MBELARI_LOCUS6911"/>
</dbReference>
<dbReference type="InterPro" id="IPR029058">
    <property type="entry name" value="AB_hydrolase_fold"/>
</dbReference>
<feature type="domain" description="Carboxylesterase type B" evidence="4">
    <location>
        <begin position="41"/>
        <end position="544"/>
    </location>
</feature>
<feature type="transmembrane region" description="Helical" evidence="3">
    <location>
        <begin position="584"/>
        <end position="607"/>
    </location>
</feature>
<evidence type="ECO:0000256" key="1">
    <source>
        <dbReference type="ARBA" id="ARBA00005964"/>
    </source>
</evidence>
<dbReference type="Gene3D" id="3.40.50.1820">
    <property type="entry name" value="alpha/beta hydrolase"/>
    <property type="match status" value="1"/>
</dbReference>
<accession>A0AAF3FMG7</accession>
<organism evidence="5 6">
    <name type="scientific">Mesorhabditis belari</name>
    <dbReference type="NCBI Taxonomy" id="2138241"/>
    <lineage>
        <taxon>Eukaryota</taxon>
        <taxon>Metazoa</taxon>
        <taxon>Ecdysozoa</taxon>
        <taxon>Nematoda</taxon>
        <taxon>Chromadorea</taxon>
        <taxon>Rhabditida</taxon>
        <taxon>Rhabditina</taxon>
        <taxon>Rhabditomorpha</taxon>
        <taxon>Rhabditoidea</taxon>
        <taxon>Rhabditidae</taxon>
        <taxon>Mesorhabditinae</taxon>
        <taxon>Mesorhabditis</taxon>
    </lineage>
</organism>
<dbReference type="InterPro" id="IPR051093">
    <property type="entry name" value="Neuroligin/BSAL"/>
</dbReference>
<dbReference type="Proteomes" id="UP000887575">
    <property type="component" value="Unassembled WGS sequence"/>
</dbReference>